<dbReference type="AlphaFoldDB" id="A0AAV9Y0S3"/>
<dbReference type="InterPro" id="IPR011990">
    <property type="entry name" value="TPR-like_helical_dom_sf"/>
</dbReference>
<organism evidence="3 4">
    <name type="scientific">Cryptosporidium xiaoi</name>
    <dbReference type="NCBI Taxonomy" id="659607"/>
    <lineage>
        <taxon>Eukaryota</taxon>
        <taxon>Sar</taxon>
        <taxon>Alveolata</taxon>
        <taxon>Apicomplexa</taxon>
        <taxon>Conoidasida</taxon>
        <taxon>Coccidia</taxon>
        <taxon>Eucoccidiorida</taxon>
        <taxon>Eimeriorina</taxon>
        <taxon>Cryptosporidiidae</taxon>
        <taxon>Cryptosporidium</taxon>
    </lineage>
</organism>
<feature type="repeat" description="TPR" evidence="1">
    <location>
        <begin position="81"/>
        <end position="114"/>
    </location>
</feature>
<accession>A0AAV9Y0S3</accession>
<dbReference type="PANTHER" id="PTHR46512">
    <property type="entry name" value="PEPTIDYLPROLYL ISOMERASE"/>
    <property type="match status" value="1"/>
</dbReference>
<dbReference type="Pfam" id="PF13181">
    <property type="entry name" value="TPR_8"/>
    <property type="match status" value="1"/>
</dbReference>
<gene>
    <name evidence="3" type="ORF">RS030_192979</name>
</gene>
<evidence type="ECO:0000313" key="4">
    <source>
        <dbReference type="Proteomes" id="UP001311799"/>
    </source>
</evidence>
<dbReference type="Gene3D" id="1.25.40.10">
    <property type="entry name" value="Tetratricopeptide repeat domain"/>
    <property type="match status" value="1"/>
</dbReference>
<dbReference type="EMBL" id="JAWDEY010000010">
    <property type="protein sequence ID" value="KAK6589954.1"/>
    <property type="molecule type" value="Genomic_DNA"/>
</dbReference>
<dbReference type="InterPro" id="IPR050754">
    <property type="entry name" value="FKBP4/5/8-like"/>
</dbReference>
<feature type="compositionally biased region" description="Acidic residues" evidence="2">
    <location>
        <begin position="1"/>
        <end position="14"/>
    </location>
</feature>
<keyword evidence="4" id="KW-1185">Reference proteome</keyword>
<dbReference type="SMART" id="SM00028">
    <property type="entry name" value="TPR"/>
    <property type="match status" value="3"/>
</dbReference>
<protein>
    <submittedName>
        <fullName evidence="3">TPR repeat-containing</fullName>
    </submittedName>
</protein>
<dbReference type="SUPFAM" id="SSF48452">
    <property type="entry name" value="TPR-like"/>
    <property type="match status" value="1"/>
</dbReference>
<comment type="caution">
    <text evidence="3">The sequence shown here is derived from an EMBL/GenBank/DDBJ whole genome shotgun (WGS) entry which is preliminary data.</text>
</comment>
<sequence length="232" mass="27479">MEEPQISESFDSESSDIFSKKIPEESFPSAKEKGNEAYYNKEFEKAIEHWLRAYRSCKYILSKKVYDEAPEKEDEIRTLKMQLDTNISMAYLKLGDYTNSIYYSDQALAYNPKNIKALHHKSEALFEMCEYKACIDCVNLALEIEPNNYVFKKIKYNALLKQRRYINKTKKMGELLFNNKRGENIENKKLNLIVCFLLNSILKLRRAITKYKFREKISRIVSIICPRIINRF</sequence>
<dbReference type="Proteomes" id="UP001311799">
    <property type="component" value="Unassembled WGS sequence"/>
</dbReference>
<dbReference type="InterPro" id="IPR019734">
    <property type="entry name" value="TPR_rpt"/>
</dbReference>
<name>A0AAV9Y0S3_9CRYT</name>
<feature type="region of interest" description="Disordered" evidence="2">
    <location>
        <begin position="1"/>
        <end position="31"/>
    </location>
</feature>
<evidence type="ECO:0000256" key="2">
    <source>
        <dbReference type="SAM" id="MobiDB-lite"/>
    </source>
</evidence>
<proteinExistence type="predicted"/>
<keyword evidence="1" id="KW-0802">TPR repeat</keyword>
<reference evidence="3 4" key="1">
    <citation type="submission" date="2023-10" db="EMBL/GenBank/DDBJ databases">
        <title>Comparative genomics analysis reveals potential genetic determinants of host preference in Cryptosporidium xiaoi.</title>
        <authorList>
            <person name="Xiao L."/>
            <person name="Li J."/>
        </authorList>
    </citation>
    <scope>NUCLEOTIDE SEQUENCE [LARGE SCALE GENOMIC DNA]</scope>
    <source>
        <strain evidence="3 4">52996</strain>
    </source>
</reference>
<dbReference type="PROSITE" id="PS50005">
    <property type="entry name" value="TPR"/>
    <property type="match status" value="1"/>
</dbReference>
<evidence type="ECO:0000313" key="3">
    <source>
        <dbReference type="EMBL" id="KAK6589954.1"/>
    </source>
</evidence>
<evidence type="ECO:0000256" key="1">
    <source>
        <dbReference type="PROSITE-ProRule" id="PRU00339"/>
    </source>
</evidence>
<feature type="compositionally biased region" description="Basic and acidic residues" evidence="2">
    <location>
        <begin position="18"/>
        <end position="31"/>
    </location>
</feature>